<keyword evidence="2" id="KW-1185">Reference proteome</keyword>
<dbReference type="KEGG" id="pcm:AY601_2010"/>
<dbReference type="RefSeq" id="WP_157287826.1">
    <property type="nucleotide sequence ID" value="NZ_CP014504.1"/>
</dbReference>
<protein>
    <submittedName>
        <fullName evidence="1">Uncharacterized protein</fullName>
    </submittedName>
</protein>
<dbReference type="EMBL" id="CP014504">
    <property type="protein sequence ID" value="AMP98916.1"/>
    <property type="molecule type" value="Genomic_DNA"/>
</dbReference>
<evidence type="ECO:0000313" key="2">
    <source>
        <dbReference type="Proteomes" id="UP000071561"/>
    </source>
</evidence>
<dbReference type="Proteomes" id="UP000071561">
    <property type="component" value="Chromosome"/>
</dbReference>
<dbReference type="PATRIC" id="fig|188932.3.peg.2103"/>
<dbReference type="AlphaFoldDB" id="A0A127VC45"/>
<gene>
    <name evidence="1" type="ORF">AY601_2010</name>
</gene>
<evidence type="ECO:0000313" key="1">
    <source>
        <dbReference type="EMBL" id="AMP98916.1"/>
    </source>
</evidence>
<sequence>MKKTDPRAIIDSYNNLLFDIYQREELKTLGDNHYTYKGISVIALSNPAILRTV</sequence>
<proteinExistence type="predicted"/>
<reference evidence="1 2" key="1">
    <citation type="submission" date="2016-03" db="EMBL/GenBank/DDBJ databases">
        <title>Complete genome sequence of Pedobacter cryoconitis PAMC 27485.</title>
        <authorList>
            <person name="Lee J."/>
            <person name="Kim O.-S."/>
        </authorList>
    </citation>
    <scope>NUCLEOTIDE SEQUENCE [LARGE SCALE GENOMIC DNA]</scope>
    <source>
        <strain evidence="1 2">PAMC 27485</strain>
    </source>
</reference>
<name>A0A127VC45_9SPHI</name>
<accession>A0A127VC45</accession>
<organism evidence="1 2">
    <name type="scientific">Pedobacter cryoconitis</name>
    <dbReference type="NCBI Taxonomy" id="188932"/>
    <lineage>
        <taxon>Bacteria</taxon>
        <taxon>Pseudomonadati</taxon>
        <taxon>Bacteroidota</taxon>
        <taxon>Sphingobacteriia</taxon>
        <taxon>Sphingobacteriales</taxon>
        <taxon>Sphingobacteriaceae</taxon>
        <taxon>Pedobacter</taxon>
    </lineage>
</organism>